<organism evidence="2 3">
    <name type="scientific">Paenibacillus xanthanilyticus</name>
    <dbReference type="NCBI Taxonomy" id="1783531"/>
    <lineage>
        <taxon>Bacteria</taxon>
        <taxon>Bacillati</taxon>
        <taxon>Bacillota</taxon>
        <taxon>Bacilli</taxon>
        <taxon>Bacillales</taxon>
        <taxon>Paenibacillaceae</taxon>
        <taxon>Paenibacillus</taxon>
    </lineage>
</organism>
<evidence type="ECO:0000313" key="3">
    <source>
        <dbReference type="Proteomes" id="UP001595715"/>
    </source>
</evidence>
<dbReference type="InterPro" id="IPR001447">
    <property type="entry name" value="Arylamine_N-AcTrfase"/>
</dbReference>
<dbReference type="Pfam" id="PF00797">
    <property type="entry name" value="Acetyltransf_2"/>
    <property type="match status" value="1"/>
</dbReference>
<dbReference type="Proteomes" id="UP001595715">
    <property type="component" value="Unassembled WGS sequence"/>
</dbReference>
<dbReference type="Gene3D" id="3.30.2140.10">
    <property type="entry name" value="Arylamine N-acetyltransferase"/>
    <property type="match status" value="1"/>
</dbReference>
<comment type="similarity">
    <text evidence="1">Belongs to the arylamine N-acetyltransferase family.</text>
</comment>
<accession>A0ABV8K7L7</accession>
<keyword evidence="3" id="KW-1185">Reference proteome</keyword>
<reference evidence="3" key="1">
    <citation type="journal article" date="2019" name="Int. J. Syst. Evol. Microbiol.">
        <title>The Global Catalogue of Microorganisms (GCM) 10K type strain sequencing project: providing services to taxonomists for standard genome sequencing and annotation.</title>
        <authorList>
            <consortium name="The Broad Institute Genomics Platform"/>
            <consortium name="The Broad Institute Genome Sequencing Center for Infectious Disease"/>
            <person name="Wu L."/>
            <person name="Ma J."/>
        </authorList>
    </citation>
    <scope>NUCLEOTIDE SEQUENCE [LARGE SCALE GENOMIC DNA]</scope>
    <source>
        <strain evidence="3">IBRC-M 10987</strain>
    </source>
</reference>
<dbReference type="InterPro" id="IPR038765">
    <property type="entry name" value="Papain-like_cys_pep_sf"/>
</dbReference>
<dbReference type="PANTHER" id="PTHR11786">
    <property type="entry name" value="N-HYDROXYARYLAMINE O-ACETYLTRANSFERASE"/>
    <property type="match status" value="1"/>
</dbReference>
<dbReference type="SUPFAM" id="SSF54001">
    <property type="entry name" value="Cysteine proteinases"/>
    <property type="match status" value="1"/>
</dbReference>
<dbReference type="Gene3D" id="2.40.128.150">
    <property type="entry name" value="Cysteine proteinases"/>
    <property type="match status" value="1"/>
</dbReference>
<protein>
    <submittedName>
        <fullName evidence="2">Arylamine N-acetyltransferase</fullName>
    </submittedName>
</protein>
<dbReference type="PANTHER" id="PTHR11786:SF0">
    <property type="entry name" value="ARYLAMINE N-ACETYLTRANSFERASE 4-RELATED"/>
    <property type="match status" value="1"/>
</dbReference>
<gene>
    <name evidence="2" type="ORF">ACFOZ8_20355</name>
</gene>
<evidence type="ECO:0000256" key="1">
    <source>
        <dbReference type="ARBA" id="ARBA00006547"/>
    </source>
</evidence>
<dbReference type="EMBL" id="JBHSAM010000028">
    <property type="protein sequence ID" value="MFC4102008.1"/>
    <property type="molecule type" value="Genomic_DNA"/>
</dbReference>
<sequence>MLTSTEADAYLRRLGFEGAEAPTKDFLFALHRAHVERIPWQTIDIYTGRPVSMALRDSVGLMTNGRSGYCFHLNGAFSALLRTLGYDVAWHRAGVQPIGREAGVNNFHLGLTVAWPDDEGARRYVIDVGLGDMPFEPIPLAYGRYPQGPFTYELKPSAVAEGGWRLEHDPHHGYIGVDFAPEPVSDLALFHPNHAHYSQSPDSPWMNQFLVRQRGERAMNELRGCVWKAWDADGCTTTLVEKKEDWQALLADVFGERFVAYTDDERDSIWARVLKQHEDWKREREEMSGTNAEKPA</sequence>
<dbReference type="RefSeq" id="WP_377720594.1">
    <property type="nucleotide sequence ID" value="NZ_JBHSAM010000028.1"/>
</dbReference>
<name>A0ABV8K7L7_9BACL</name>
<evidence type="ECO:0000313" key="2">
    <source>
        <dbReference type="EMBL" id="MFC4102008.1"/>
    </source>
</evidence>
<comment type="caution">
    <text evidence="2">The sequence shown here is derived from an EMBL/GenBank/DDBJ whole genome shotgun (WGS) entry which is preliminary data.</text>
</comment>
<proteinExistence type="inferred from homology"/>